<evidence type="ECO:0000259" key="1">
    <source>
        <dbReference type="Pfam" id="PF13936"/>
    </source>
</evidence>
<dbReference type="AlphaFoldDB" id="A0AAU9CI81"/>
<reference evidence="2 3" key="1">
    <citation type="submission" date="2021-12" db="EMBL/GenBank/DDBJ databases">
        <title>Genome sequencing of bacteria with rrn-lacking chromosome and rrn-plasmid.</title>
        <authorList>
            <person name="Anda M."/>
            <person name="Iwasaki W."/>
        </authorList>
    </citation>
    <scope>NUCLEOTIDE SEQUENCE [LARGE SCALE GENOMIC DNA]</scope>
    <source>
        <strain evidence="2 3">DSM 100852</strain>
        <plasmid evidence="2 3">pFA2</plasmid>
    </source>
</reference>
<dbReference type="Pfam" id="PF13936">
    <property type="entry name" value="HTH_38"/>
    <property type="match status" value="1"/>
</dbReference>
<sequence length="276" mass="32112">MAQLDIVHRAQIFLGIRHGKSDAQIARSIGFHRSTVGREIERNGGRENYDLWSAQRARDTRQGMAVTDRMLFGSGVPFNSRLRKLNRKYAHISHNHIHWYDHDQDRFFRKAEAWRHRPYVTGKTRPLRFGKPKGGDFAVASAFVRDIEVGGRTKLKNQKATSLREKEIRLETYKRGYNYNRQQAFYNEKCWLTLGSSLALMTVKPSGFQPWPLPIPIVSFIPWKPSSFSSPKVSFHQRASHSQKRSDRLCCVLIRSSGVIRFMMNSPLLNTYYHLF</sequence>
<dbReference type="Proteomes" id="UP001348817">
    <property type="component" value="Plasmid pFA2"/>
</dbReference>
<proteinExistence type="predicted"/>
<dbReference type="EMBL" id="AP025316">
    <property type="protein sequence ID" value="BDD11841.1"/>
    <property type="molecule type" value="Genomic_DNA"/>
</dbReference>
<geneLocation type="plasmid" evidence="2 3">
    <name>pFA2</name>
</geneLocation>
<name>A0AAU9CI81_9BACT</name>
<organism evidence="2 3">
    <name type="scientific">Fulvitalea axinellae</name>
    <dbReference type="NCBI Taxonomy" id="1182444"/>
    <lineage>
        <taxon>Bacteria</taxon>
        <taxon>Pseudomonadati</taxon>
        <taxon>Bacteroidota</taxon>
        <taxon>Cytophagia</taxon>
        <taxon>Cytophagales</taxon>
        <taxon>Persicobacteraceae</taxon>
        <taxon>Fulvitalea</taxon>
    </lineage>
</organism>
<dbReference type="KEGG" id="fax:FUAX_42730"/>
<dbReference type="InterPro" id="IPR025246">
    <property type="entry name" value="IS30-like_HTH"/>
</dbReference>
<evidence type="ECO:0000313" key="2">
    <source>
        <dbReference type="EMBL" id="BDD11841.1"/>
    </source>
</evidence>
<accession>A0AAU9CI81</accession>
<evidence type="ECO:0000313" key="3">
    <source>
        <dbReference type="Proteomes" id="UP001348817"/>
    </source>
</evidence>
<protein>
    <recommendedName>
        <fullName evidence="1">Transposase IS30-like HTH domain-containing protein</fullName>
    </recommendedName>
</protein>
<feature type="domain" description="Transposase IS30-like HTH" evidence="1">
    <location>
        <begin position="3"/>
        <end position="43"/>
    </location>
</feature>
<keyword evidence="2" id="KW-0614">Plasmid</keyword>
<keyword evidence="3" id="KW-1185">Reference proteome</keyword>
<gene>
    <name evidence="2" type="ORF">FUAX_42730</name>
</gene>